<dbReference type="AlphaFoldDB" id="A0A543IQH1"/>
<accession>A0A543IQH1</accession>
<proteinExistence type="predicted"/>
<name>A0A543IQH1_9ACTN</name>
<dbReference type="InterPro" id="IPR029063">
    <property type="entry name" value="SAM-dependent_MTases_sf"/>
</dbReference>
<dbReference type="InterPro" id="IPR041698">
    <property type="entry name" value="Methyltransf_25"/>
</dbReference>
<evidence type="ECO:0000313" key="2">
    <source>
        <dbReference type="EMBL" id="TQM72825.1"/>
    </source>
</evidence>
<keyword evidence="2" id="KW-0808">Transferase</keyword>
<reference evidence="2 3" key="1">
    <citation type="submission" date="2019-06" db="EMBL/GenBank/DDBJ databases">
        <title>Sequencing the genomes of 1000 actinobacteria strains.</title>
        <authorList>
            <person name="Klenk H.-P."/>
        </authorList>
    </citation>
    <scope>NUCLEOTIDE SEQUENCE [LARGE SCALE GENOMIC DNA]</scope>
    <source>
        <strain evidence="2 3">DSM 43186</strain>
    </source>
</reference>
<keyword evidence="2" id="KW-0489">Methyltransferase</keyword>
<dbReference type="Gene3D" id="3.40.50.150">
    <property type="entry name" value="Vaccinia Virus protein VP39"/>
    <property type="match status" value="1"/>
</dbReference>
<dbReference type="GO" id="GO:0032259">
    <property type="term" value="P:methylation"/>
    <property type="evidence" value="ECO:0007669"/>
    <property type="project" value="UniProtKB-KW"/>
</dbReference>
<dbReference type="EMBL" id="VFPQ01000002">
    <property type="protein sequence ID" value="TQM72825.1"/>
    <property type="molecule type" value="Genomic_DNA"/>
</dbReference>
<dbReference type="OrthoDB" id="5242847at2"/>
<keyword evidence="3" id="KW-1185">Reference proteome</keyword>
<dbReference type="Pfam" id="PF13649">
    <property type="entry name" value="Methyltransf_25"/>
    <property type="match status" value="1"/>
</dbReference>
<dbReference type="Proteomes" id="UP000319213">
    <property type="component" value="Unassembled WGS sequence"/>
</dbReference>
<comment type="caution">
    <text evidence="2">The sequence shown here is derived from an EMBL/GenBank/DDBJ whole genome shotgun (WGS) entry which is preliminary data.</text>
</comment>
<evidence type="ECO:0000259" key="1">
    <source>
        <dbReference type="Pfam" id="PF13649"/>
    </source>
</evidence>
<organism evidence="2 3">
    <name type="scientific">Thermopolyspora flexuosa</name>
    <dbReference type="NCBI Taxonomy" id="103836"/>
    <lineage>
        <taxon>Bacteria</taxon>
        <taxon>Bacillati</taxon>
        <taxon>Actinomycetota</taxon>
        <taxon>Actinomycetes</taxon>
        <taxon>Streptosporangiales</taxon>
        <taxon>Streptosporangiaceae</taxon>
        <taxon>Thermopolyspora</taxon>
    </lineage>
</organism>
<feature type="domain" description="Methyltransferase" evidence="1">
    <location>
        <begin position="75"/>
        <end position="159"/>
    </location>
</feature>
<gene>
    <name evidence="2" type="ORF">FHX40_4986</name>
</gene>
<dbReference type="GO" id="GO:0008168">
    <property type="term" value="F:methyltransferase activity"/>
    <property type="evidence" value="ECO:0007669"/>
    <property type="project" value="UniProtKB-KW"/>
</dbReference>
<dbReference type="SUPFAM" id="SSF53335">
    <property type="entry name" value="S-adenosyl-L-methionine-dependent methyltransferases"/>
    <property type="match status" value="1"/>
</dbReference>
<sequence>MAERWRRELAAWAIPDEIIAAAPESPWGHNVARFARRTDQAIARPVGPTARRVREALQDGTTDAAAATRFPGSLLDVGAGTGAASLPLRPRELIAVDESAAMLAELTRRAEGLGVPVRVIEGRWPDVAGRTPVADVAVCAHVVFNVPDLAEFFTALTAHARRRVVVEMPERHPTSWLNPLWEHFHGLRRPATPTYADAVALARALGYGVAVEHHRAPDRLYASIEEMAASACRRLCLDPARADEVARVAEELGVWPLEPTRWVTLWWDVPA</sequence>
<dbReference type="CDD" id="cd02440">
    <property type="entry name" value="AdoMet_MTases"/>
    <property type="match status" value="1"/>
</dbReference>
<protein>
    <submittedName>
        <fullName evidence="2">Methyltransferase family protein</fullName>
    </submittedName>
</protein>
<evidence type="ECO:0000313" key="3">
    <source>
        <dbReference type="Proteomes" id="UP000319213"/>
    </source>
</evidence>